<dbReference type="InterPro" id="IPR001568">
    <property type="entry name" value="RNase_T2-like"/>
</dbReference>
<dbReference type="InterPro" id="IPR036430">
    <property type="entry name" value="RNase_T2-like_sf"/>
</dbReference>
<evidence type="ECO:0000256" key="3">
    <source>
        <dbReference type="SAM" id="SignalP"/>
    </source>
</evidence>
<dbReference type="InterPro" id="IPR018188">
    <property type="entry name" value="RNase_T2_His_AS_1"/>
</dbReference>
<accession>A0A845AW58</accession>
<organism evidence="5 6">
    <name type="scientific">Parerythrobacter jejuensis</name>
    <dbReference type="NCBI Taxonomy" id="795812"/>
    <lineage>
        <taxon>Bacteria</taxon>
        <taxon>Pseudomonadati</taxon>
        <taxon>Pseudomonadota</taxon>
        <taxon>Alphaproteobacteria</taxon>
        <taxon>Sphingomonadales</taxon>
        <taxon>Erythrobacteraceae</taxon>
        <taxon>Parerythrobacter</taxon>
    </lineage>
</organism>
<comment type="caution">
    <text evidence="5">The sequence shown here is derived from an EMBL/GenBank/DDBJ whole genome shotgun (WGS) entry which is preliminary data.</text>
</comment>
<dbReference type="EMBL" id="WTYE01000001">
    <property type="protein sequence ID" value="MXP31009.1"/>
    <property type="molecule type" value="Genomic_DNA"/>
</dbReference>
<name>A0A845AW58_9SPHN</name>
<sequence>MRRLIFGLAALALPASALAQSYQCRVPQNLLVPEQRADSPTRQLPVTGYTLALSWSPEFCRNRQSSRRDATQCSGRTGRFGLIVHGLWPDGRSTWPQYCRTAQRVTVPEAKRNLCMMPSPSLMARQWTKHGSCMSRKPETYFKVTRILYDSLRFPDYDRISRQDNLTAGDIRRAFASANGKHWRPEHVGIKLNQRGWLQELRLCYGKDFMPTRCKPRQMGARDNALAKIWRGL</sequence>
<comment type="similarity">
    <text evidence="1 2">Belongs to the RNase T2 family.</text>
</comment>
<dbReference type="SUPFAM" id="SSF55895">
    <property type="entry name" value="Ribonuclease Rh-like"/>
    <property type="match status" value="1"/>
</dbReference>
<dbReference type="PANTHER" id="PTHR11240:SF22">
    <property type="entry name" value="RIBONUCLEASE T2"/>
    <property type="match status" value="1"/>
</dbReference>
<evidence type="ECO:0000313" key="4">
    <source>
        <dbReference type="EMBL" id="MXP31009.1"/>
    </source>
</evidence>
<dbReference type="AlphaFoldDB" id="A0A845AW58"/>
<dbReference type="Gene3D" id="3.90.730.10">
    <property type="entry name" value="Ribonuclease T2-like"/>
    <property type="match status" value="1"/>
</dbReference>
<dbReference type="GO" id="GO:0033897">
    <property type="term" value="F:ribonuclease T2 activity"/>
    <property type="evidence" value="ECO:0007669"/>
    <property type="project" value="InterPro"/>
</dbReference>
<feature type="chain" id="PRO_5044663620" evidence="3">
    <location>
        <begin position="20"/>
        <end position="233"/>
    </location>
</feature>
<gene>
    <name evidence="4" type="ORF">GRI94_04125</name>
    <name evidence="5" type="ORF">GRI94_18215</name>
</gene>
<dbReference type="GO" id="GO:0006401">
    <property type="term" value="P:RNA catabolic process"/>
    <property type="evidence" value="ECO:0007669"/>
    <property type="project" value="TreeGrafter"/>
</dbReference>
<dbReference type="OrthoDB" id="4720638at2"/>
<dbReference type="Proteomes" id="UP000446786">
    <property type="component" value="Unassembled WGS sequence"/>
</dbReference>
<proteinExistence type="inferred from homology"/>
<evidence type="ECO:0000313" key="6">
    <source>
        <dbReference type="Proteomes" id="UP000446786"/>
    </source>
</evidence>
<evidence type="ECO:0000256" key="1">
    <source>
        <dbReference type="ARBA" id="ARBA00007469"/>
    </source>
</evidence>
<protein>
    <submittedName>
        <fullName evidence="5">Ribonuclease T</fullName>
    </submittedName>
</protein>
<keyword evidence="3" id="KW-0732">Signal</keyword>
<dbReference type="PANTHER" id="PTHR11240">
    <property type="entry name" value="RIBONUCLEASE T2"/>
    <property type="match status" value="1"/>
</dbReference>
<evidence type="ECO:0000313" key="5">
    <source>
        <dbReference type="EMBL" id="MXP33769.1"/>
    </source>
</evidence>
<evidence type="ECO:0000256" key="2">
    <source>
        <dbReference type="RuleBase" id="RU004328"/>
    </source>
</evidence>
<dbReference type="PROSITE" id="PS00530">
    <property type="entry name" value="RNASE_T2_1"/>
    <property type="match status" value="1"/>
</dbReference>
<keyword evidence="6" id="KW-1185">Reference proteome</keyword>
<feature type="signal peptide" evidence="3">
    <location>
        <begin position="1"/>
        <end position="19"/>
    </location>
</feature>
<dbReference type="GO" id="GO:0003723">
    <property type="term" value="F:RNA binding"/>
    <property type="evidence" value="ECO:0007669"/>
    <property type="project" value="InterPro"/>
</dbReference>
<dbReference type="Pfam" id="PF00445">
    <property type="entry name" value="Ribonuclease_T2"/>
    <property type="match status" value="1"/>
</dbReference>
<dbReference type="EMBL" id="WTYE01000001">
    <property type="protein sequence ID" value="MXP33769.1"/>
    <property type="molecule type" value="Genomic_DNA"/>
</dbReference>
<reference evidence="5 6" key="1">
    <citation type="submission" date="2019-12" db="EMBL/GenBank/DDBJ databases">
        <title>Genomic-based taxomic classification of the family Erythrobacteraceae.</title>
        <authorList>
            <person name="Xu L."/>
        </authorList>
    </citation>
    <scope>NUCLEOTIDE SEQUENCE [LARGE SCALE GENOMIC DNA]</scope>
    <source>
        <strain evidence="5 6">JCM 16677</strain>
    </source>
</reference>